<dbReference type="HOGENOM" id="CLU_028286_5_0_5"/>
<keyword evidence="3" id="KW-1185">Reference proteome</keyword>
<reference evidence="2 3" key="1">
    <citation type="journal article" date="2011" name="J. Bacteriol.">
        <title>Complete genome sequence of the industrial strain Ketogulonicigenium vulgare WSH-001.</title>
        <authorList>
            <person name="Liu L."/>
            <person name="Li Y."/>
            <person name="Zhang J."/>
            <person name="Zhou Z."/>
            <person name="Liu J."/>
            <person name="Li X."/>
            <person name="Zhou J."/>
            <person name="Du G."/>
            <person name="Wang L."/>
            <person name="Chen J."/>
        </authorList>
    </citation>
    <scope>NUCLEOTIDE SEQUENCE [LARGE SCALE GENOMIC DNA]</scope>
    <source>
        <strain evidence="2 3">WSH-001</strain>
    </source>
</reference>
<dbReference type="AlphaFoldDB" id="F9Y595"/>
<dbReference type="InterPro" id="IPR005302">
    <property type="entry name" value="MoCF_Sase_C"/>
</dbReference>
<dbReference type="InterPro" id="IPR011037">
    <property type="entry name" value="Pyrv_Knase-like_insert_dom_sf"/>
</dbReference>
<name>F9Y595_KETVW</name>
<dbReference type="SUPFAM" id="SSF50800">
    <property type="entry name" value="PK beta-barrel domain-like"/>
    <property type="match status" value="1"/>
</dbReference>
<dbReference type="InterPro" id="IPR005303">
    <property type="entry name" value="MOCOS_middle"/>
</dbReference>
<dbReference type="PANTHER" id="PTHR36930">
    <property type="entry name" value="METAL-SULFUR CLUSTER BIOSYNTHESIS PROTEINS YUAD-RELATED"/>
    <property type="match status" value="1"/>
</dbReference>
<dbReference type="OrthoDB" id="581532at2"/>
<dbReference type="eggNOG" id="COG3217">
    <property type="taxonomic scope" value="Bacteria"/>
</dbReference>
<dbReference type="GO" id="GO:0003824">
    <property type="term" value="F:catalytic activity"/>
    <property type="evidence" value="ECO:0007669"/>
    <property type="project" value="InterPro"/>
</dbReference>
<sequence>MSDEMKVVSLWRHPIKAHGREEVTLARLTAGEGFPFDRIWAVAHDLSKYDAANPAWVPCINFQRAARTPALMAMTAQLNEATGEIALQHPQIGAYGLNPHDSASVQGFIDWLRPISPPERFRPVGLAQAGRAMTDTSDVTISLNFTASLADLSQQMGVDLSRDRWRANIWVEGLAPWAEFDLVGKTLRIGEAELKVTEPIGRCTATSANTETGLIDADTLGGLRQRVGAQDFGIFAHVTRDGVVTPGDRIEVL</sequence>
<dbReference type="Proteomes" id="UP000000692">
    <property type="component" value="Chromosome"/>
</dbReference>
<dbReference type="InterPro" id="IPR052716">
    <property type="entry name" value="MOSC_domain"/>
</dbReference>
<dbReference type="Gene3D" id="2.40.33.20">
    <property type="entry name" value="PK beta-barrel domain-like"/>
    <property type="match status" value="1"/>
</dbReference>
<evidence type="ECO:0000259" key="1">
    <source>
        <dbReference type="PROSITE" id="PS51340"/>
    </source>
</evidence>
<dbReference type="GO" id="GO:0030170">
    <property type="term" value="F:pyridoxal phosphate binding"/>
    <property type="evidence" value="ECO:0007669"/>
    <property type="project" value="InterPro"/>
</dbReference>
<accession>F9Y595</accession>
<dbReference type="PROSITE" id="PS51340">
    <property type="entry name" value="MOSC"/>
    <property type="match status" value="1"/>
</dbReference>
<dbReference type="PANTHER" id="PTHR36930:SF1">
    <property type="entry name" value="MOSC DOMAIN-CONTAINING PROTEIN"/>
    <property type="match status" value="1"/>
</dbReference>
<dbReference type="PATRIC" id="fig|759362.5.peg.2139"/>
<proteinExistence type="predicted"/>
<dbReference type="Pfam" id="PF03473">
    <property type="entry name" value="MOSC"/>
    <property type="match status" value="1"/>
</dbReference>
<dbReference type="Pfam" id="PF03476">
    <property type="entry name" value="MOSC_N"/>
    <property type="match status" value="1"/>
</dbReference>
<gene>
    <name evidence="2" type="ordered locus">KVU_2061</name>
</gene>
<evidence type="ECO:0000313" key="3">
    <source>
        <dbReference type="Proteomes" id="UP000000692"/>
    </source>
</evidence>
<dbReference type="GO" id="GO:0030151">
    <property type="term" value="F:molybdenum ion binding"/>
    <property type="evidence" value="ECO:0007669"/>
    <property type="project" value="InterPro"/>
</dbReference>
<organism evidence="2 3">
    <name type="scientific">Ketogulonicigenium vulgare (strain WSH-001)</name>
    <dbReference type="NCBI Taxonomy" id="759362"/>
    <lineage>
        <taxon>Bacteria</taxon>
        <taxon>Pseudomonadati</taxon>
        <taxon>Pseudomonadota</taxon>
        <taxon>Alphaproteobacteria</taxon>
        <taxon>Rhodobacterales</taxon>
        <taxon>Roseobacteraceae</taxon>
        <taxon>Ketogulonicigenium</taxon>
    </lineage>
</organism>
<protein>
    <submittedName>
        <fullName evidence="2">GTPase EngB</fullName>
    </submittedName>
</protein>
<evidence type="ECO:0000313" key="2">
    <source>
        <dbReference type="EMBL" id="AEM41900.1"/>
    </source>
</evidence>
<dbReference type="EMBL" id="CP002018">
    <property type="protein sequence ID" value="AEM41900.1"/>
    <property type="molecule type" value="Genomic_DNA"/>
</dbReference>
<feature type="domain" description="MOSC" evidence="1">
    <location>
        <begin position="113"/>
        <end position="253"/>
    </location>
</feature>
<dbReference type="KEGG" id="kvl:KVU_2061"/>
<dbReference type="RefSeq" id="WP_013385282.1">
    <property type="nucleotide sequence ID" value="NC_017384.1"/>
</dbReference>